<dbReference type="eggNOG" id="COG2919">
    <property type="taxonomic scope" value="Bacteria"/>
</dbReference>
<protein>
    <submittedName>
        <fullName evidence="3">Uncharacterized protein</fullName>
    </submittedName>
</protein>
<accession>G8QNM5</accession>
<dbReference type="GO" id="GO:0015074">
    <property type="term" value="P:DNA integration"/>
    <property type="evidence" value="ECO:0007669"/>
    <property type="project" value="InterPro"/>
</dbReference>
<dbReference type="OrthoDB" id="8913764at2"/>
<evidence type="ECO:0000313" key="4">
    <source>
        <dbReference type="Proteomes" id="UP000005633"/>
    </source>
</evidence>
<dbReference type="InterPro" id="IPR011010">
    <property type="entry name" value="DNA_brk_join_enz"/>
</dbReference>
<feature type="region of interest" description="Disordered" evidence="2">
    <location>
        <begin position="1"/>
        <end position="29"/>
    </location>
</feature>
<dbReference type="GO" id="GO:0003677">
    <property type="term" value="F:DNA binding"/>
    <property type="evidence" value="ECO:0007669"/>
    <property type="project" value="InterPro"/>
</dbReference>
<dbReference type="EMBL" id="CP003153">
    <property type="protein sequence ID" value="AEV25870.1"/>
    <property type="molecule type" value="Genomic_DNA"/>
</dbReference>
<evidence type="ECO:0000256" key="2">
    <source>
        <dbReference type="SAM" id="MobiDB-lite"/>
    </source>
</evidence>
<dbReference type="SUPFAM" id="SSF56349">
    <property type="entry name" value="DNA breaking-rejoining enzymes"/>
    <property type="match status" value="1"/>
</dbReference>
<reference evidence="3 4" key="1">
    <citation type="journal article" date="2012" name="J. Bacteriol.">
        <title>Complete genome sequence of the anaerobic perchlorate-reducing bacterium Azospira suillum strain PS.</title>
        <authorList>
            <person name="Byrne-Bailey K.G."/>
            <person name="Coates J.D."/>
        </authorList>
    </citation>
    <scope>NUCLEOTIDE SEQUENCE [LARGE SCALE GENOMIC DNA]</scope>
    <source>
        <strain evidence="4">ATCC BAA-33 / DSM 13638 / PS</strain>
    </source>
</reference>
<dbReference type="GO" id="GO:0006310">
    <property type="term" value="P:DNA recombination"/>
    <property type="evidence" value="ECO:0007669"/>
    <property type="project" value="UniProtKB-KW"/>
</dbReference>
<organism evidence="3 4">
    <name type="scientific">Azospira oryzae (strain ATCC BAA-33 / DSM 13638 / PS)</name>
    <name type="common">Dechlorosoma suillum</name>
    <dbReference type="NCBI Taxonomy" id="640081"/>
    <lineage>
        <taxon>Bacteria</taxon>
        <taxon>Pseudomonadati</taxon>
        <taxon>Pseudomonadota</taxon>
        <taxon>Betaproteobacteria</taxon>
        <taxon>Rhodocyclales</taxon>
        <taxon>Rhodocyclaceae</taxon>
        <taxon>Azospira</taxon>
    </lineage>
</organism>
<dbReference type="Gene3D" id="1.10.443.10">
    <property type="entry name" value="Intergrase catalytic core"/>
    <property type="match status" value="1"/>
</dbReference>
<dbReference type="AlphaFoldDB" id="G8QNM5"/>
<dbReference type="KEGG" id="dsu:Dsui_1476"/>
<feature type="compositionally biased region" description="Basic and acidic residues" evidence="2">
    <location>
        <begin position="1"/>
        <end position="11"/>
    </location>
</feature>
<dbReference type="InterPro" id="IPR013762">
    <property type="entry name" value="Integrase-like_cat_sf"/>
</dbReference>
<evidence type="ECO:0000313" key="3">
    <source>
        <dbReference type="EMBL" id="AEV25870.1"/>
    </source>
</evidence>
<proteinExistence type="predicted"/>
<keyword evidence="1" id="KW-0233">DNA recombination</keyword>
<sequence length="705" mass="79179">MSIDKKNKDNLKVNGEVSPASPRPLKSNDPLKFWTNHPTENALLDLHPFADGEFQNPNPRTGSGNWGGPFTGRPVLIAELAPAIQARCILVGSGRVENYLGALRAWWRLFDAIESDSVATDGINHQVSSVAYLSVLHEAVAKQRNMSPQLFRDFLTVADDTRRFLRLPPLGWIPPAQRKGESHLIPEHQARAIKTALKQDWECVRKTWARYDRVMAEADRRAAGESSVDLGDDERLLKNWQHFQTIQQKTGLTLPSGDQLLGDRKSASYLCTNGLERRVMRAIRFPTAKEADIAFHLALMNSGWNPSTLAKVDADAPYLTRNHPKNADQLVLSIDDTDEETEEETLRADKARAGGSTQFCIGQKSQPSSAPMVVAAYLTRTALLREVVKADYKAAERQLAHLRNGDASQEAIAALLMRVQTLRQWSHSVWLYVDHKGKIACLKMQCWKRYLNVEGGTQLSYLDVVRQRLNAQRPADDQILNITPADFRDIYARWVYIQSSGNILAVMLALGHASIETTVGYLRYKIYKVEQDEQVRRFMIHLFDGLGRGEVDLTKLAQLVRHGKITPEMEARLAEYRALQRSRIGMGCADPRHPPAHVAPGHVPGRLCGTNRCLKRCEHARFLPEAMDGVAMRVEELMVMSDHLPREPWLKGGFQDELEMGEDLLDNLFPSTAVAEARAAWRARILAGEHMIPGLGRIDQLEETA</sequence>
<dbReference type="RefSeq" id="WP_014236571.1">
    <property type="nucleotide sequence ID" value="NC_016616.1"/>
</dbReference>
<dbReference type="STRING" id="640081.Dsui_1476"/>
<dbReference type="HOGENOM" id="CLU_434673_0_0_4"/>
<gene>
    <name evidence="3" type="ordered locus">Dsui_1476</name>
</gene>
<name>G8QNM5_AZOOP</name>
<dbReference type="Proteomes" id="UP000005633">
    <property type="component" value="Chromosome"/>
</dbReference>
<evidence type="ECO:0000256" key="1">
    <source>
        <dbReference type="ARBA" id="ARBA00023172"/>
    </source>
</evidence>